<gene>
    <name evidence="2" type="ORF">ACFY35_14315</name>
</gene>
<reference evidence="2 3" key="1">
    <citation type="submission" date="2024-10" db="EMBL/GenBank/DDBJ databases">
        <title>The Natural Products Discovery Center: Release of the First 8490 Sequenced Strains for Exploring Actinobacteria Biosynthetic Diversity.</title>
        <authorList>
            <person name="Kalkreuter E."/>
            <person name="Kautsar S.A."/>
            <person name="Yang D."/>
            <person name="Bader C.D."/>
            <person name="Teijaro C.N."/>
            <person name="Fluegel L."/>
            <person name="Davis C.M."/>
            <person name="Simpson J.R."/>
            <person name="Lauterbach L."/>
            <person name="Steele A.D."/>
            <person name="Gui C."/>
            <person name="Meng S."/>
            <person name="Li G."/>
            <person name="Viehrig K."/>
            <person name="Ye F."/>
            <person name="Su P."/>
            <person name="Kiefer A.F."/>
            <person name="Nichols A."/>
            <person name="Cepeda A.J."/>
            <person name="Yan W."/>
            <person name="Fan B."/>
            <person name="Jiang Y."/>
            <person name="Adhikari A."/>
            <person name="Zheng C.-J."/>
            <person name="Schuster L."/>
            <person name="Cowan T.M."/>
            <person name="Smanski M.J."/>
            <person name="Chevrette M.G."/>
            <person name="De Carvalho L.P.S."/>
            <person name="Shen B."/>
        </authorList>
    </citation>
    <scope>NUCLEOTIDE SEQUENCE [LARGE SCALE GENOMIC DNA]</scope>
    <source>
        <strain evidence="2 3">NPDC000087</strain>
    </source>
</reference>
<dbReference type="InterPro" id="IPR036188">
    <property type="entry name" value="FAD/NAD-bd_sf"/>
</dbReference>
<accession>A0ABW6WCH1</accession>
<dbReference type="RefSeq" id="WP_020510393.1">
    <property type="nucleotide sequence ID" value="NZ_JBIAZU010000002.1"/>
</dbReference>
<evidence type="ECO:0000313" key="2">
    <source>
        <dbReference type="EMBL" id="MFF5290616.1"/>
    </source>
</evidence>
<protein>
    <submittedName>
        <fullName evidence="2">FAD-dependent oxidoreductase</fullName>
    </submittedName>
</protein>
<dbReference type="SUPFAM" id="SSF51905">
    <property type="entry name" value="FAD/NAD(P)-binding domain"/>
    <property type="match status" value="1"/>
</dbReference>
<evidence type="ECO:0000313" key="3">
    <source>
        <dbReference type="Proteomes" id="UP001602245"/>
    </source>
</evidence>
<dbReference type="Proteomes" id="UP001602245">
    <property type="component" value="Unassembled WGS sequence"/>
</dbReference>
<dbReference type="EMBL" id="JBIAZU010000002">
    <property type="protein sequence ID" value="MFF5290616.1"/>
    <property type="molecule type" value="Genomic_DNA"/>
</dbReference>
<dbReference type="InterPro" id="IPR002938">
    <property type="entry name" value="FAD-bd"/>
</dbReference>
<comment type="caution">
    <text evidence="2">The sequence shown here is derived from an EMBL/GenBank/DDBJ whole genome shotgun (WGS) entry which is preliminary data.</text>
</comment>
<dbReference type="PANTHER" id="PTHR43422">
    <property type="entry name" value="THIAMINE THIAZOLE SYNTHASE"/>
    <property type="match status" value="1"/>
</dbReference>
<evidence type="ECO:0000259" key="1">
    <source>
        <dbReference type="Pfam" id="PF01494"/>
    </source>
</evidence>
<feature type="domain" description="FAD-binding" evidence="1">
    <location>
        <begin position="8"/>
        <end position="346"/>
    </location>
</feature>
<keyword evidence="3" id="KW-1185">Reference proteome</keyword>
<proteinExistence type="predicted"/>
<dbReference type="Gene3D" id="3.50.50.60">
    <property type="entry name" value="FAD/NAD(P)-binding domain"/>
    <property type="match status" value="1"/>
</dbReference>
<sequence>MHQTDRRAVVLGAGIAGLLAARVVSDAYGRVTVVERDPLPRAAESRRGVPQGRHAHLLLPGGTQILDGLFPGLLDHLAATGVPVVRDFAEFWLAPGGGRPLSVRGPAADPFLCQAGRPTLEQHVRDRVCALPNVTVADRCDATGLTADPERRRVTGVRVRRATGGEETTIDADLVVDATGRGSRAPAWLEALGYDQPRQERLAVNLTYLTRHLRIPPGTLTAKVAGVGAEPGRPSGFILLAQENDRWILTVFGYDGHHPVRDTAGMLATVRAAAPEHLYAAVRDAEPLDDIVAYRFPANIRRRYDRLRRFPDGFLVLGDAIGSTNPVYALGMSTAAMEAVALRDALTTGDRGLPLRFFRAAATPLGRAWQATVGGDLGLPAVHAPRPPAVRVAGRYAARALRAASRDQVVAGQFLRVGSLQDPAARMFRPAIAIRVLRHGRAGQ</sequence>
<dbReference type="PANTHER" id="PTHR43422:SF3">
    <property type="entry name" value="THIAMINE THIAZOLE SYNTHASE"/>
    <property type="match status" value="1"/>
</dbReference>
<dbReference type="Pfam" id="PF01494">
    <property type="entry name" value="FAD_binding_3"/>
    <property type="match status" value="1"/>
</dbReference>
<name>A0ABW6WCH1_9ACTN</name>
<organism evidence="2 3">
    <name type="scientific">Paractinoplanes globisporus</name>
    <dbReference type="NCBI Taxonomy" id="113565"/>
    <lineage>
        <taxon>Bacteria</taxon>
        <taxon>Bacillati</taxon>
        <taxon>Actinomycetota</taxon>
        <taxon>Actinomycetes</taxon>
        <taxon>Micromonosporales</taxon>
        <taxon>Micromonosporaceae</taxon>
        <taxon>Paractinoplanes</taxon>
    </lineage>
</organism>